<protein>
    <submittedName>
        <fullName evidence="1">Uncharacterized protein</fullName>
    </submittedName>
</protein>
<dbReference type="EMBL" id="AKHW03006358">
    <property type="protein sequence ID" value="KYO20807.1"/>
    <property type="molecule type" value="Genomic_DNA"/>
</dbReference>
<evidence type="ECO:0000313" key="2">
    <source>
        <dbReference type="Proteomes" id="UP000050525"/>
    </source>
</evidence>
<proteinExistence type="predicted"/>
<name>A0A151M8H2_ALLMI</name>
<evidence type="ECO:0000313" key="1">
    <source>
        <dbReference type="EMBL" id="KYO20807.1"/>
    </source>
</evidence>
<organism evidence="1 2">
    <name type="scientific">Alligator mississippiensis</name>
    <name type="common">American alligator</name>
    <dbReference type="NCBI Taxonomy" id="8496"/>
    <lineage>
        <taxon>Eukaryota</taxon>
        <taxon>Metazoa</taxon>
        <taxon>Chordata</taxon>
        <taxon>Craniata</taxon>
        <taxon>Vertebrata</taxon>
        <taxon>Euteleostomi</taxon>
        <taxon>Archelosauria</taxon>
        <taxon>Archosauria</taxon>
        <taxon>Crocodylia</taxon>
        <taxon>Alligatoridae</taxon>
        <taxon>Alligatorinae</taxon>
        <taxon>Alligator</taxon>
    </lineage>
</organism>
<sequence>MGWMLLQAEKMPKHLGGENTCFYLMLLDGGFDRKEKVPSVEKGREREAFPTPKFGSIHAIVTATPAQEVGHQKY</sequence>
<gene>
    <name evidence="1" type="ORF">Y1Q_0012663</name>
</gene>
<dbReference type="AlphaFoldDB" id="A0A151M8H2"/>
<reference evidence="1 2" key="1">
    <citation type="journal article" date="2012" name="Genome Biol.">
        <title>Sequencing three crocodilian genomes to illuminate the evolution of archosaurs and amniotes.</title>
        <authorList>
            <person name="St John J.A."/>
            <person name="Braun E.L."/>
            <person name="Isberg S.R."/>
            <person name="Miles L.G."/>
            <person name="Chong A.Y."/>
            <person name="Gongora J."/>
            <person name="Dalzell P."/>
            <person name="Moran C."/>
            <person name="Bed'hom B."/>
            <person name="Abzhanov A."/>
            <person name="Burgess S.C."/>
            <person name="Cooksey A.M."/>
            <person name="Castoe T.A."/>
            <person name="Crawford N.G."/>
            <person name="Densmore L.D."/>
            <person name="Drew J.C."/>
            <person name="Edwards S.V."/>
            <person name="Faircloth B.C."/>
            <person name="Fujita M.K."/>
            <person name="Greenwold M.J."/>
            <person name="Hoffmann F.G."/>
            <person name="Howard J.M."/>
            <person name="Iguchi T."/>
            <person name="Janes D.E."/>
            <person name="Khan S.Y."/>
            <person name="Kohno S."/>
            <person name="de Koning A.J."/>
            <person name="Lance S.L."/>
            <person name="McCarthy F.M."/>
            <person name="McCormack J.E."/>
            <person name="Merchant M.E."/>
            <person name="Peterson D.G."/>
            <person name="Pollock D.D."/>
            <person name="Pourmand N."/>
            <person name="Raney B.J."/>
            <person name="Roessler K.A."/>
            <person name="Sanford J.R."/>
            <person name="Sawyer R.H."/>
            <person name="Schmidt C.J."/>
            <person name="Triplett E.W."/>
            <person name="Tuberville T.D."/>
            <person name="Venegas-Anaya M."/>
            <person name="Howard J.T."/>
            <person name="Jarvis E.D."/>
            <person name="Guillette L.J.Jr."/>
            <person name="Glenn T.C."/>
            <person name="Green R.E."/>
            <person name="Ray D.A."/>
        </authorList>
    </citation>
    <scope>NUCLEOTIDE SEQUENCE [LARGE SCALE GENOMIC DNA]</scope>
    <source>
        <strain evidence="1">KSC_2009_1</strain>
    </source>
</reference>
<keyword evidence="2" id="KW-1185">Reference proteome</keyword>
<accession>A0A151M8H2</accession>
<comment type="caution">
    <text evidence="1">The sequence shown here is derived from an EMBL/GenBank/DDBJ whole genome shotgun (WGS) entry which is preliminary data.</text>
</comment>
<dbReference type="Proteomes" id="UP000050525">
    <property type="component" value="Unassembled WGS sequence"/>
</dbReference>